<dbReference type="Proteomes" id="UP001430306">
    <property type="component" value="Unassembled WGS sequence"/>
</dbReference>
<feature type="transmembrane region" description="Helical" evidence="6">
    <location>
        <begin position="116"/>
        <end position="140"/>
    </location>
</feature>
<dbReference type="Pfam" id="PF00482">
    <property type="entry name" value="T2SSF"/>
    <property type="match status" value="1"/>
</dbReference>
<comment type="subcellular location">
    <subcellularLocation>
        <location evidence="1">Cell membrane</location>
        <topology evidence="1">Multi-pass membrane protein</topology>
    </subcellularLocation>
</comment>
<dbReference type="PANTHER" id="PTHR35007">
    <property type="entry name" value="INTEGRAL MEMBRANE PROTEIN-RELATED"/>
    <property type="match status" value="1"/>
</dbReference>
<evidence type="ECO:0000256" key="1">
    <source>
        <dbReference type="ARBA" id="ARBA00004651"/>
    </source>
</evidence>
<evidence type="ECO:0000256" key="6">
    <source>
        <dbReference type="SAM" id="Phobius"/>
    </source>
</evidence>
<feature type="transmembrane region" description="Helical" evidence="6">
    <location>
        <begin position="63"/>
        <end position="96"/>
    </location>
</feature>
<comment type="caution">
    <text evidence="8">The sequence shown here is derived from an EMBL/GenBank/DDBJ whole genome shotgun (WGS) entry which is preliminary data.</text>
</comment>
<sequence>MSIQFRIVLVALLWAVIAGICFAVLRRYQRRGEAALRLSRDIRRDASPEEGRRPGWLRRYMSLAGYSSPAAGVMLIVATVCMFLAGTMAVLAMRWSGVQQLVLNGIEAVPGGLSGMLAPVVIVSPWLIVVMISLLPLLVVRASRRKRVQQVSRDLPLALDLWATLAEGGLGFDAALDRWMKTQRVDRVLASACRGFQRDLLGGMARSSAYRRLSDRLQIPPLTRFTAAMIQSEQMGSSVSETLRLQAEDVRAERREKSLAFAQSLATKRVIPLVVCFLPGLFVWPLGPFFTQLLRIVDSLTGTG</sequence>
<evidence type="ECO:0000256" key="5">
    <source>
        <dbReference type="ARBA" id="ARBA00023136"/>
    </source>
</evidence>
<feature type="transmembrane region" description="Helical" evidence="6">
    <location>
        <begin position="270"/>
        <end position="290"/>
    </location>
</feature>
<protein>
    <submittedName>
        <fullName evidence="8">Type II secretion system F family protein</fullName>
    </submittedName>
</protein>
<keyword evidence="3 6" id="KW-0812">Transmembrane</keyword>
<feature type="domain" description="Type II secretion system protein GspF" evidence="7">
    <location>
        <begin position="159"/>
        <end position="284"/>
    </location>
</feature>
<reference evidence="8" key="1">
    <citation type="submission" date="2021-11" db="EMBL/GenBank/DDBJ databases">
        <title>Genome sequence.</title>
        <authorList>
            <person name="Sun Q."/>
        </authorList>
    </citation>
    <scope>NUCLEOTIDE SEQUENCE</scope>
    <source>
        <strain evidence="8">JC740</strain>
    </source>
</reference>
<gene>
    <name evidence="8" type="ORF">LOC71_13020</name>
</gene>
<evidence type="ECO:0000313" key="9">
    <source>
        <dbReference type="Proteomes" id="UP001430306"/>
    </source>
</evidence>
<keyword evidence="4 6" id="KW-1133">Transmembrane helix</keyword>
<evidence type="ECO:0000259" key="7">
    <source>
        <dbReference type="Pfam" id="PF00482"/>
    </source>
</evidence>
<keyword evidence="2" id="KW-1003">Cell membrane</keyword>
<dbReference type="InterPro" id="IPR018076">
    <property type="entry name" value="T2SS_GspF_dom"/>
</dbReference>
<accession>A0ABS8NI10</accession>
<keyword evidence="5 6" id="KW-0472">Membrane</keyword>
<evidence type="ECO:0000256" key="4">
    <source>
        <dbReference type="ARBA" id="ARBA00022989"/>
    </source>
</evidence>
<evidence type="ECO:0000256" key="2">
    <source>
        <dbReference type="ARBA" id="ARBA00022475"/>
    </source>
</evidence>
<dbReference type="RefSeq" id="WP_230274134.1">
    <property type="nucleotide sequence ID" value="NZ_JAJKFW010000023.1"/>
</dbReference>
<keyword evidence="9" id="KW-1185">Reference proteome</keyword>
<evidence type="ECO:0000313" key="8">
    <source>
        <dbReference type="EMBL" id="MCC9643199.1"/>
    </source>
</evidence>
<proteinExistence type="predicted"/>
<evidence type="ECO:0000256" key="3">
    <source>
        <dbReference type="ARBA" id="ARBA00022692"/>
    </source>
</evidence>
<name>A0ABS8NI10_9BACT</name>
<dbReference type="EMBL" id="JAJKFW010000023">
    <property type="protein sequence ID" value="MCC9643199.1"/>
    <property type="molecule type" value="Genomic_DNA"/>
</dbReference>
<organism evidence="8 9">
    <name type="scientific">Rhodopirellula halodulae</name>
    <dbReference type="NCBI Taxonomy" id="2894198"/>
    <lineage>
        <taxon>Bacteria</taxon>
        <taxon>Pseudomonadati</taxon>
        <taxon>Planctomycetota</taxon>
        <taxon>Planctomycetia</taxon>
        <taxon>Pirellulales</taxon>
        <taxon>Pirellulaceae</taxon>
        <taxon>Rhodopirellula</taxon>
    </lineage>
</organism>
<feature type="transmembrane region" description="Helical" evidence="6">
    <location>
        <begin position="6"/>
        <end position="25"/>
    </location>
</feature>
<dbReference type="PANTHER" id="PTHR35007:SF2">
    <property type="entry name" value="PILUS ASSEMBLE PROTEIN"/>
    <property type="match status" value="1"/>
</dbReference>